<dbReference type="KEGG" id="crb:17881199"/>
<dbReference type="PANTHER" id="PTHR38926">
    <property type="entry name" value="F-BOX DOMAIN CONTAINING PROTEIN, EXPRESSED"/>
    <property type="match status" value="1"/>
</dbReference>
<feature type="domain" description="F-box" evidence="1">
    <location>
        <begin position="21"/>
        <end position="68"/>
    </location>
</feature>
<dbReference type="SUPFAM" id="SSF81383">
    <property type="entry name" value="F-box domain"/>
    <property type="match status" value="1"/>
</dbReference>
<dbReference type="CDD" id="cd22164">
    <property type="entry name" value="F-box_AtSKIP19-like"/>
    <property type="match status" value="1"/>
</dbReference>
<reference evidence="3" key="1">
    <citation type="journal article" date="2013" name="Nat. Genet.">
        <title>The Capsella rubella genome and the genomic consequences of rapid mating system evolution.</title>
        <authorList>
            <person name="Slotte T."/>
            <person name="Hazzouri K.M."/>
            <person name="Agren J.A."/>
            <person name="Koenig D."/>
            <person name="Maumus F."/>
            <person name="Guo Y.L."/>
            <person name="Steige K."/>
            <person name="Platts A.E."/>
            <person name="Escobar J.S."/>
            <person name="Newman L.K."/>
            <person name="Wang W."/>
            <person name="Mandakova T."/>
            <person name="Vello E."/>
            <person name="Smith L.M."/>
            <person name="Henz S.R."/>
            <person name="Steffen J."/>
            <person name="Takuno S."/>
            <person name="Brandvain Y."/>
            <person name="Coop G."/>
            <person name="Andolfatto P."/>
            <person name="Hu T.T."/>
            <person name="Blanchette M."/>
            <person name="Clark R.M."/>
            <person name="Quesneville H."/>
            <person name="Nordborg M."/>
            <person name="Gaut B.S."/>
            <person name="Lysak M.A."/>
            <person name="Jenkins J."/>
            <person name="Grimwood J."/>
            <person name="Chapman J."/>
            <person name="Prochnik S."/>
            <person name="Shu S."/>
            <person name="Rokhsar D."/>
            <person name="Schmutz J."/>
            <person name="Weigel D."/>
            <person name="Wright S.I."/>
        </authorList>
    </citation>
    <scope>NUCLEOTIDE SEQUENCE [LARGE SCALE GENOMIC DNA]</scope>
    <source>
        <strain evidence="3">cv. Monte Gargano</strain>
    </source>
</reference>
<dbReference type="InterPro" id="IPR036047">
    <property type="entry name" value="F-box-like_dom_sf"/>
</dbReference>
<evidence type="ECO:0000313" key="3">
    <source>
        <dbReference type="Proteomes" id="UP000029121"/>
    </source>
</evidence>
<dbReference type="SUPFAM" id="SSF52047">
    <property type="entry name" value="RNI-like"/>
    <property type="match status" value="1"/>
</dbReference>
<dbReference type="Gene3D" id="3.80.10.10">
    <property type="entry name" value="Ribonuclease Inhibitor"/>
    <property type="match status" value="1"/>
</dbReference>
<dbReference type="AlphaFoldDB" id="R0H932"/>
<dbReference type="InterPro" id="IPR032675">
    <property type="entry name" value="LRR_dom_sf"/>
</dbReference>
<dbReference type="Gene3D" id="1.20.1280.50">
    <property type="match status" value="1"/>
</dbReference>
<dbReference type="PANTHER" id="PTHR38926:SF2">
    <property type="entry name" value="F-BOX_LRR-REPEAT PROTEIN 21-RELATED"/>
    <property type="match status" value="1"/>
</dbReference>
<dbReference type="InterPro" id="IPR001810">
    <property type="entry name" value="F-box_dom"/>
</dbReference>
<sequence length="245" mass="27492">MASSPSSSSSPLPPAIKNGEYRNWAELPAEIISSILHRLGAIEILRTAQRVCRSWRRVCIDQSMWRTIDMRVPRNFEGLLQDFEVMCRHAVDLSQGGLLEIEIDHYITTSLLTYIADRSSNLKRLGYVDHDPVMSSGVSQVVMKLPMLEELELSYVSIREQDLRVVGQSCPNLRTLKLSCVGNLGCCDKVALAIAETMPGLRHLRLFRNGLSDTGLNAILEGCPRLKHLELHKCLNINLVGNLER</sequence>
<keyword evidence="3" id="KW-1185">Reference proteome</keyword>
<dbReference type="eggNOG" id="KOG1947">
    <property type="taxonomic scope" value="Eukaryota"/>
</dbReference>
<organism evidence="2 3">
    <name type="scientific">Capsella rubella</name>
    <dbReference type="NCBI Taxonomy" id="81985"/>
    <lineage>
        <taxon>Eukaryota</taxon>
        <taxon>Viridiplantae</taxon>
        <taxon>Streptophyta</taxon>
        <taxon>Embryophyta</taxon>
        <taxon>Tracheophyta</taxon>
        <taxon>Spermatophyta</taxon>
        <taxon>Magnoliopsida</taxon>
        <taxon>eudicotyledons</taxon>
        <taxon>Gunneridae</taxon>
        <taxon>Pentapetalae</taxon>
        <taxon>rosids</taxon>
        <taxon>malvids</taxon>
        <taxon>Brassicales</taxon>
        <taxon>Brassicaceae</taxon>
        <taxon>Camelineae</taxon>
        <taxon>Capsella</taxon>
    </lineage>
</organism>
<gene>
    <name evidence="2" type="ORF">CARUB_v10001822mg</name>
</gene>
<protein>
    <recommendedName>
        <fullName evidence="1">F-box domain-containing protein</fullName>
    </recommendedName>
</protein>
<dbReference type="OrthoDB" id="2095648at2759"/>
<dbReference type="EMBL" id="KB870810">
    <property type="protein sequence ID" value="EOA21440.1"/>
    <property type="molecule type" value="Genomic_DNA"/>
</dbReference>
<dbReference type="SMART" id="SM00256">
    <property type="entry name" value="FBOX"/>
    <property type="match status" value="1"/>
</dbReference>
<dbReference type="Proteomes" id="UP000029121">
    <property type="component" value="Unassembled WGS sequence"/>
</dbReference>
<dbReference type="Pfam" id="PF12937">
    <property type="entry name" value="F-box-like"/>
    <property type="match status" value="1"/>
</dbReference>
<dbReference type="PROSITE" id="PS50181">
    <property type="entry name" value="FBOX"/>
    <property type="match status" value="1"/>
</dbReference>
<dbReference type="STRING" id="81985.R0H932"/>
<proteinExistence type="predicted"/>
<name>R0H932_9BRAS</name>
<evidence type="ECO:0000259" key="1">
    <source>
        <dbReference type="PROSITE" id="PS50181"/>
    </source>
</evidence>
<evidence type="ECO:0000313" key="2">
    <source>
        <dbReference type="EMBL" id="EOA21440.1"/>
    </source>
</evidence>
<accession>R0H932</accession>